<evidence type="ECO:0000313" key="2">
    <source>
        <dbReference type="EMBL" id="MBC9813205.1"/>
    </source>
</evidence>
<reference evidence="2" key="1">
    <citation type="submission" date="2020-09" db="EMBL/GenBank/DDBJ databases">
        <title>Taishania pollutisoli gen. nov., sp. nov., Isolated from Tetrabromobisphenol A-Contaminated Soil.</title>
        <authorList>
            <person name="Chen Q."/>
        </authorList>
    </citation>
    <scope>NUCLEOTIDE SEQUENCE</scope>
    <source>
        <strain evidence="2">CZZ-1</strain>
    </source>
</reference>
<dbReference type="InterPro" id="IPR018750">
    <property type="entry name" value="DUF2306_membrane"/>
</dbReference>
<keyword evidence="1" id="KW-0472">Membrane</keyword>
<evidence type="ECO:0000256" key="1">
    <source>
        <dbReference type="SAM" id="Phobius"/>
    </source>
</evidence>
<feature type="transmembrane region" description="Helical" evidence="1">
    <location>
        <begin position="48"/>
        <end position="69"/>
    </location>
</feature>
<organism evidence="2 3">
    <name type="scientific">Taishania pollutisoli</name>
    <dbReference type="NCBI Taxonomy" id="2766479"/>
    <lineage>
        <taxon>Bacteria</taxon>
        <taxon>Pseudomonadati</taxon>
        <taxon>Bacteroidota</taxon>
        <taxon>Flavobacteriia</taxon>
        <taxon>Flavobacteriales</taxon>
        <taxon>Crocinitomicaceae</taxon>
        <taxon>Taishania</taxon>
    </lineage>
</organism>
<feature type="transmembrane region" description="Helical" evidence="1">
    <location>
        <begin position="184"/>
        <end position="205"/>
    </location>
</feature>
<keyword evidence="1" id="KW-0812">Transmembrane</keyword>
<sequence length="212" mass="24900">MRSIVAILAFAAILYGSICMVQLTIPFLQFKPTVDFLNSKRLIYHLDWWRYSFYIHVFSSPLVIVTGLLQFNRFSIHRKPKFHRITGMMYIGTLVFIAAPSGFLMGLYANGSYPTQISFTLLSLLWIFTTVMAYRKVKQRKYVSHGRWMIRSYALTLSAISLRFFTFLIGYFNIPLYPAEAYIVVSYSSWMVNLLLAEWLIYLNYPERLMKK</sequence>
<dbReference type="RefSeq" id="WP_216714436.1">
    <property type="nucleotide sequence ID" value="NZ_JACVEL010000008.1"/>
</dbReference>
<name>A0A8J6PF64_9FLAO</name>
<accession>A0A8J6PF64</accession>
<gene>
    <name evidence="2" type="ORF">H9Y05_12075</name>
</gene>
<comment type="caution">
    <text evidence="2">The sequence shown here is derived from an EMBL/GenBank/DDBJ whole genome shotgun (WGS) entry which is preliminary data.</text>
</comment>
<dbReference type="AlphaFoldDB" id="A0A8J6PF64"/>
<feature type="transmembrane region" description="Helical" evidence="1">
    <location>
        <begin position="7"/>
        <end position="28"/>
    </location>
</feature>
<keyword evidence="1" id="KW-1133">Transmembrane helix</keyword>
<evidence type="ECO:0000313" key="3">
    <source>
        <dbReference type="Proteomes" id="UP000652681"/>
    </source>
</evidence>
<protein>
    <submittedName>
        <fullName evidence="2">DUF2306 domain-containing protein</fullName>
    </submittedName>
</protein>
<feature type="transmembrane region" description="Helical" evidence="1">
    <location>
        <begin position="90"/>
        <end position="109"/>
    </location>
</feature>
<feature type="transmembrane region" description="Helical" evidence="1">
    <location>
        <begin position="115"/>
        <end position="134"/>
    </location>
</feature>
<dbReference type="Proteomes" id="UP000652681">
    <property type="component" value="Unassembled WGS sequence"/>
</dbReference>
<dbReference type="EMBL" id="JACVEL010000008">
    <property type="protein sequence ID" value="MBC9813205.1"/>
    <property type="molecule type" value="Genomic_DNA"/>
</dbReference>
<dbReference type="Pfam" id="PF10067">
    <property type="entry name" value="DUF2306"/>
    <property type="match status" value="1"/>
</dbReference>
<proteinExistence type="predicted"/>
<feature type="transmembrane region" description="Helical" evidence="1">
    <location>
        <begin position="154"/>
        <end position="172"/>
    </location>
</feature>
<keyword evidence="3" id="KW-1185">Reference proteome</keyword>